<dbReference type="PANTHER" id="PTHR11254:SF424">
    <property type="entry name" value="E3 UBIQUITIN-PROTEIN LIGASE UPL5"/>
    <property type="match status" value="1"/>
</dbReference>
<dbReference type="GO" id="GO:0006511">
    <property type="term" value="P:ubiquitin-dependent protein catabolic process"/>
    <property type="evidence" value="ECO:0007669"/>
    <property type="project" value="TreeGrafter"/>
</dbReference>
<name>A0AA38CSN1_TAXCH</name>
<dbReference type="PANTHER" id="PTHR11254">
    <property type="entry name" value="HECT DOMAIN UBIQUITIN-PROTEIN LIGASE"/>
    <property type="match status" value="1"/>
</dbReference>
<evidence type="ECO:0000313" key="8">
    <source>
        <dbReference type="EMBL" id="KAH9305072.1"/>
    </source>
</evidence>
<dbReference type="Gene3D" id="3.30.2410.10">
    <property type="entry name" value="Hect, E3 ligase catalytic domain"/>
    <property type="match status" value="1"/>
</dbReference>
<gene>
    <name evidence="8" type="ORF">KI387_009476</name>
</gene>
<dbReference type="InterPro" id="IPR050409">
    <property type="entry name" value="E3_ubiq-protein_ligase"/>
</dbReference>
<evidence type="ECO:0000256" key="2">
    <source>
        <dbReference type="ARBA" id="ARBA00004906"/>
    </source>
</evidence>
<evidence type="ECO:0000313" key="9">
    <source>
        <dbReference type="Proteomes" id="UP000824469"/>
    </source>
</evidence>
<comment type="catalytic activity">
    <reaction evidence="1">
        <text>S-ubiquitinyl-[E2 ubiquitin-conjugating enzyme]-L-cysteine + [acceptor protein]-L-lysine = [E2 ubiquitin-conjugating enzyme]-L-cysteine + N(6)-ubiquitinyl-[acceptor protein]-L-lysine.</text>
        <dbReference type="EC" id="2.3.2.26"/>
    </reaction>
</comment>
<sequence length="282" mass="32666">SGVNPGHLTYFKFCGRVIALALMHRVQIDVVLACAFFKQLAGEPVCWKDVHDADPELYLSCKKILDMDPKIFDCDALGLTFVTEVEELGSRKTVELCPGGRDMVVSSENRDRYVDLLIQRRFVISVREQVKCFAQGFQDLLVNSSHQQFLRALEPEDMDLMLYGYDRDICWNDWKAHTEYHEYNEVDDTIIWFWQVVGDMKMEQRRKLLFFSTSLTHLPADGFSGLSSKFHIHRAYTDLSWLPTAHTCFYQLVLPPYSCFEMMYDRLHAITEGDIAEGFGFP</sequence>
<accession>A0AA38CSN1</accession>
<comment type="pathway">
    <text evidence="2">Protein modification; protein ubiquitination.</text>
</comment>
<keyword evidence="4" id="KW-0808">Transferase</keyword>
<feature type="non-terminal residue" evidence="8">
    <location>
        <position position="282"/>
    </location>
</feature>
<keyword evidence="9" id="KW-1185">Reference proteome</keyword>
<evidence type="ECO:0000256" key="4">
    <source>
        <dbReference type="ARBA" id="ARBA00022679"/>
    </source>
</evidence>
<dbReference type="GO" id="GO:0000209">
    <property type="term" value="P:protein polyubiquitination"/>
    <property type="evidence" value="ECO:0007669"/>
    <property type="project" value="TreeGrafter"/>
</dbReference>
<dbReference type="OMA" id="ADHICIT"/>
<dbReference type="Proteomes" id="UP000824469">
    <property type="component" value="Unassembled WGS sequence"/>
</dbReference>
<evidence type="ECO:0000259" key="7">
    <source>
        <dbReference type="PROSITE" id="PS50237"/>
    </source>
</evidence>
<evidence type="ECO:0000256" key="3">
    <source>
        <dbReference type="ARBA" id="ARBA00012485"/>
    </source>
</evidence>
<dbReference type="AlphaFoldDB" id="A0AA38CSN1"/>
<dbReference type="Pfam" id="PF00632">
    <property type="entry name" value="HECT"/>
    <property type="match status" value="1"/>
</dbReference>
<dbReference type="SUPFAM" id="SSF56204">
    <property type="entry name" value="Hect, E3 ligase catalytic domain"/>
    <property type="match status" value="1"/>
</dbReference>
<feature type="domain" description="HECT" evidence="7">
    <location>
        <begin position="1"/>
        <end position="282"/>
    </location>
</feature>
<keyword evidence="5 6" id="KW-0833">Ubl conjugation pathway</keyword>
<dbReference type="GO" id="GO:0061630">
    <property type="term" value="F:ubiquitin protein ligase activity"/>
    <property type="evidence" value="ECO:0007669"/>
    <property type="project" value="UniProtKB-EC"/>
</dbReference>
<organism evidence="8 9">
    <name type="scientific">Taxus chinensis</name>
    <name type="common">Chinese yew</name>
    <name type="synonym">Taxus wallichiana var. chinensis</name>
    <dbReference type="NCBI Taxonomy" id="29808"/>
    <lineage>
        <taxon>Eukaryota</taxon>
        <taxon>Viridiplantae</taxon>
        <taxon>Streptophyta</taxon>
        <taxon>Embryophyta</taxon>
        <taxon>Tracheophyta</taxon>
        <taxon>Spermatophyta</taxon>
        <taxon>Pinopsida</taxon>
        <taxon>Pinidae</taxon>
        <taxon>Conifers II</taxon>
        <taxon>Cupressales</taxon>
        <taxon>Taxaceae</taxon>
        <taxon>Taxus</taxon>
    </lineage>
</organism>
<reference evidence="8 9" key="1">
    <citation type="journal article" date="2021" name="Nat. Plants">
        <title>The Taxus genome provides insights into paclitaxel biosynthesis.</title>
        <authorList>
            <person name="Xiong X."/>
            <person name="Gou J."/>
            <person name="Liao Q."/>
            <person name="Li Y."/>
            <person name="Zhou Q."/>
            <person name="Bi G."/>
            <person name="Li C."/>
            <person name="Du R."/>
            <person name="Wang X."/>
            <person name="Sun T."/>
            <person name="Guo L."/>
            <person name="Liang H."/>
            <person name="Lu P."/>
            <person name="Wu Y."/>
            <person name="Zhang Z."/>
            <person name="Ro D.K."/>
            <person name="Shang Y."/>
            <person name="Huang S."/>
            <person name="Yan J."/>
        </authorList>
    </citation>
    <scope>NUCLEOTIDE SEQUENCE [LARGE SCALE GENOMIC DNA]</scope>
    <source>
        <strain evidence="8">Ta-2019</strain>
    </source>
</reference>
<comment type="caution">
    <text evidence="8">The sequence shown here is derived from an EMBL/GenBank/DDBJ whole genome shotgun (WGS) entry which is preliminary data.</text>
</comment>
<dbReference type="EC" id="2.3.2.26" evidence="3"/>
<evidence type="ECO:0000256" key="5">
    <source>
        <dbReference type="ARBA" id="ARBA00022786"/>
    </source>
</evidence>
<dbReference type="InterPro" id="IPR000569">
    <property type="entry name" value="HECT_dom"/>
</dbReference>
<dbReference type="SMART" id="SM00119">
    <property type="entry name" value="HECTc"/>
    <property type="match status" value="1"/>
</dbReference>
<evidence type="ECO:0000256" key="6">
    <source>
        <dbReference type="PROSITE-ProRule" id="PRU00104"/>
    </source>
</evidence>
<feature type="active site" description="Glycyl thioester intermediate" evidence="6">
    <location>
        <position position="248"/>
    </location>
</feature>
<proteinExistence type="predicted"/>
<dbReference type="InterPro" id="IPR035983">
    <property type="entry name" value="Hect_E3_ubiquitin_ligase"/>
</dbReference>
<protein>
    <recommendedName>
        <fullName evidence="3">HECT-type E3 ubiquitin transferase</fullName>
        <ecNumber evidence="3">2.3.2.26</ecNumber>
    </recommendedName>
</protein>
<dbReference type="Gene3D" id="3.30.2160.10">
    <property type="entry name" value="Hect, E3 ligase catalytic domain"/>
    <property type="match status" value="1"/>
</dbReference>
<dbReference type="GO" id="GO:0005737">
    <property type="term" value="C:cytoplasm"/>
    <property type="evidence" value="ECO:0007669"/>
    <property type="project" value="TreeGrafter"/>
</dbReference>
<dbReference type="PROSITE" id="PS50237">
    <property type="entry name" value="HECT"/>
    <property type="match status" value="1"/>
</dbReference>
<evidence type="ECO:0000256" key="1">
    <source>
        <dbReference type="ARBA" id="ARBA00000885"/>
    </source>
</evidence>
<dbReference type="EMBL" id="JAHRHJ020000008">
    <property type="protein sequence ID" value="KAH9305072.1"/>
    <property type="molecule type" value="Genomic_DNA"/>
</dbReference>